<name>M0CMU4_9EURY</name>
<evidence type="ECO:0000313" key="3">
    <source>
        <dbReference type="Proteomes" id="UP000011626"/>
    </source>
</evidence>
<organism evidence="2 3">
    <name type="scientific">Halosimplex carlsbadense 2-9-1</name>
    <dbReference type="NCBI Taxonomy" id="797114"/>
    <lineage>
        <taxon>Archaea</taxon>
        <taxon>Methanobacteriati</taxon>
        <taxon>Methanobacteriota</taxon>
        <taxon>Stenosarchaea group</taxon>
        <taxon>Halobacteria</taxon>
        <taxon>Halobacteriales</taxon>
        <taxon>Haloarculaceae</taxon>
        <taxon>Halosimplex</taxon>
    </lineage>
</organism>
<gene>
    <name evidence="2" type="ORF">C475_12430</name>
</gene>
<keyword evidence="3" id="KW-1185">Reference proteome</keyword>
<evidence type="ECO:0000259" key="1">
    <source>
        <dbReference type="Pfam" id="PF00408"/>
    </source>
</evidence>
<sequence length="149" mass="15876">GIAAARDAGDEDTEVVFAAEPWKHVHTAFGGWIDGVASAAVLARLVAGPGLAVLRDPVTERPYRKVSVECPDDAKGRAMALVEQRLPAEFPEASVDTEYGVRLELRDGSWTLVRPSGTEPYVRVYAESEDVAGLVDAVTTVVRDAVADA</sequence>
<protein>
    <submittedName>
        <fullName evidence="2">Phosphohexomutase (Phosphoglucomutase,phosphomannomutase)</fullName>
    </submittedName>
</protein>
<dbReference type="SUPFAM" id="SSF55957">
    <property type="entry name" value="Phosphoglucomutase, C-terminal domain"/>
    <property type="match status" value="1"/>
</dbReference>
<dbReference type="Gene3D" id="3.30.310.50">
    <property type="entry name" value="Alpha-D-phosphohexomutase, C-terminal domain"/>
    <property type="match status" value="1"/>
</dbReference>
<dbReference type="InterPro" id="IPR036900">
    <property type="entry name" value="A-D-PHexomutase_C_sf"/>
</dbReference>
<dbReference type="InterPro" id="IPR005843">
    <property type="entry name" value="A-D-PHexomutase_C"/>
</dbReference>
<feature type="non-terminal residue" evidence="2">
    <location>
        <position position="1"/>
    </location>
</feature>
<comment type="caution">
    <text evidence="2">The sequence shown here is derived from an EMBL/GenBank/DDBJ whole genome shotgun (WGS) entry which is preliminary data.</text>
</comment>
<dbReference type="eggNOG" id="arCOG00767">
    <property type="taxonomic scope" value="Archaea"/>
</dbReference>
<reference evidence="2 3" key="1">
    <citation type="journal article" date="2014" name="PLoS Genet.">
        <title>Phylogenetically driven sequencing of extremely halophilic archaea reveals strategies for static and dynamic osmo-response.</title>
        <authorList>
            <person name="Becker E.A."/>
            <person name="Seitzer P.M."/>
            <person name="Tritt A."/>
            <person name="Larsen D."/>
            <person name="Krusor M."/>
            <person name="Yao A.I."/>
            <person name="Wu D."/>
            <person name="Madern D."/>
            <person name="Eisen J.A."/>
            <person name="Darling A.E."/>
            <person name="Facciotti M.T."/>
        </authorList>
    </citation>
    <scope>NUCLEOTIDE SEQUENCE [LARGE SCALE GENOMIC DNA]</scope>
    <source>
        <strain evidence="2 3">2-9-1</strain>
    </source>
</reference>
<dbReference type="GO" id="GO:0016868">
    <property type="term" value="F:intramolecular phosphotransferase activity"/>
    <property type="evidence" value="ECO:0007669"/>
    <property type="project" value="InterPro"/>
</dbReference>
<dbReference type="Proteomes" id="UP000011626">
    <property type="component" value="Unassembled WGS sequence"/>
</dbReference>
<dbReference type="EMBL" id="AOIU01000029">
    <property type="protein sequence ID" value="ELZ24546.1"/>
    <property type="molecule type" value="Genomic_DNA"/>
</dbReference>
<accession>M0CMU4</accession>
<dbReference type="Pfam" id="PF00408">
    <property type="entry name" value="PGM_PMM_IV"/>
    <property type="match status" value="1"/>
</dbReference>
<evidence type="ECO:0000313" key="2">
    <source>
        <dbReference type="EMBL" id="ELZ24546.1"/>
    </source>
</evidence>
<dbReference type="AlphaFoldDB" id="M0CMU4"/>
<proteinExistence type="predicted"/>
<feature type="domain" description="Alpha-D-phosphohexomutase C-terminal" evidence="1">
    <location>
        <begin position="86"/>
        <end position="132"/>
    </location>
</feature>